<evidence type="ECO:0000256" key="3">
    <source>
        <dbReference type="ARBA" id="ARBA00022651"/>
    </source>
</evidence>
<dbReference type="AlphaFoldDB" id="A0A1M5VEZ8"/>
<keyword evidence="3 13" id="KW-0858">Xylan degradation</keyword>
<evidence type="ECO:0000256" key="2">
    <source>
        <dbReference type="ARBA" id="ARBA00007495"/>
    </source>
</evidence>
<keyword evidence="5 10" id="KW-0378">Hydrolase</keyword>
<dbReference type="InterPro" id="IPR003961">
    <property type="entry name" value="FN3_dom"/>
</dbReference>
<accession>A0A1M5VEZ8</accession>
<dbReference type="SUPFAM" id="SSF49265">
    <property type="entry name" value="Fibronectin type III"/>
    <property type="match status" value="1"/>
</dbReference>
<evidence type="ECO:0000313" key="13">
    <source>
        <dbReference type="EMBL" id="SHH73684.1"/>
    </source>
</evidence>
<dbReference type="InterPro" id="IPR013783">
    <property type="entry name" value="Ig-like_fold"/>
</dbReference>
<dbReference type="InterPro" id="IPR031158">
    <property type="entry name" value="GH10_AS"/>
</dbReference>
<keyword evidence="4" id="KW-0732">Signal</keyword>
<dbReference type="InterPro" id="IPR001000">
    <property type="entry name" value="GH10_dom"/>
</dbReference>
<dbReference type="PROSITE" id="PS00591">
    <property type="entry name" value="GH10_1"/>
    <property type="match status" value="1"/>
</dbReference>
<feature type="active site" description="Nucleophile" evidence="9">
    <location>
        <position position="417"/>
    </location>
</feature>
<evidence type="ECO:0000256" key="7">
    <source>
        <dbReference type="ARBA" id="ARBA00023295"/>
    </source>
</evidence>
<dbReference type="PANTHER" id="PTHR31490:SF88">
    <property type="entry name" value="BETA-XYLANASE"/>
    <property type="match status" value="1"/>
</dbReference>
<dbReference type="Pfam" id="PF00331">
    <property type="entry name" value="Glyco_hydro_10"/>
    <property type="match status" value="1"/>
</dbReference>
<proteinExistence type="inferred from homology"/>
<reference evidence="13 14" key="1">
    <citation type="submission" date="2016-11" db="EMBL/GenBank/DDBJ databases">
        <authorList>
            <person name="Jaros S."/>
            <person name="Januszkiewicz K."/>
            <person name="Wedrychowicz H."/>
        </authorList>
    </citation>
    <scope>NUCLEOTIDE SEQUENCE [LARGE SCALE GENOMIC DNA]</scope>
    <source>
        <strain evidence="13 14">DSM 6792</strain>
    </source>
</reference>
<sequence>MCLFFYDSRKTNKVITTNVLYNKKTETINQSIHLNNREYSIIKNSMKSKFLLMLISVVFFLNACSKDDNDAVETLETPVANAPKDVNDNGFKAKWNYVSHSKSYLLDVSTSEDFTTILPNYNSKEVTDLNEVVTGLTGGTQYYYRVRAKTEAQISDYSNVISVVTTGSNGIPEDPTFLKVKVNKLANPFFVGMAIKASQLTNGTPYDVILRNEFSSISAEYEMKMDQISTASGVYNWTVADKIVAYGNTNNINVHGHALVWHNAVPQWLKDFSGTDAEFAAEVKKYITDVVTHYAGKVKSWDVVNEAVDDNGGAMRNTIFLQRMGPNYVKDCFQWARNAAIAAGDTLLLLFYNDYATSTNIAKQDKVFAILEDLKTAKVIDGVGFQMHNTYLSPTKAQIETDLNRAVAKGLKIHVSELDIQVNQFNDISSFTNERRLAQKAKYKEMVKIYNALPAANKYALTIWGMKDNESWIPYSTELNHPGNDWPLLYDSNFAVKSSHTGFLEGLD</sequence>
<organism evidence="13 14">
    <name type="scientific">Flavobacterium johnsoniae</name>
    <name type="common">Cytophaga johnsonae</name>
    <dbReference type="NCBI Taxonomy" id="986"/>
    <lineage>
        <taxon>Bacteria</taxon>
        <taxon>Pseudomonadati</taxon>
        <taxon>Bacteroidota</taxon>
        <taxon>Flavobacteriia</taxon>
        <taxon>Flavobacteriales</taxon>
        <taxon>Flavobacteriaceae</taxon>
        <taxon>Flavobacterium</taxon>
    </lineage>
</organism>
<evidence type="ECO:0000256" key="4">
    <source>
        <dbReference type="ARBA" id="ARBA00022729"/>
    </source>
</evidence>
<dbReference type="PANTHER" id="PTHR31490">
    <property type="entry name" value="GLYCOSYL HYDROLASE"/>
    <property type="match status" value="1"/>
</dbReference>
<dbReference type="InterPro" id="IPR017853">
    <property type="entry name" value="GH"/>
</dbReference>
<dbReference type="EC" id="3.2.1.8" evidence="10"/>
<keyword evidence="7 10" id="KW-0326">Glycosidase</keyword>
<keyword evidence="8 10" id="KW-0624">Polysaccharide degradation</keyword>
<feature type="domain" description="Fibronectin type-III" evidence="11">
    <location>
        <begin position="77"/>
        <end position="169"/>
    </location>
</feature>
<evidence type="ECO:0000259" key="11">
    <source>
        <dbReference type="PROSITE" id="PS50853"/>
    </source>
</evidence>
<dbReference type="GO" id="GO:0031176">
    <property type="term" value="F:endo-1,4-beta-xylanase activity"/>
    <property type="evidence" value="ECO:0007669"/>
    <property type="project" value="UniProtKB-EC"/>
</dbReference>
<feature type="domain" description="GH10" evidence="12">
    <location>
        <begin position="179"/>
        <end position="506"/>
    </location>
</feature>
<dbReference type="GO" id="GO:0045493">
    <property type="term" value="P:xylan catabolic process"/>
    <property type="evidence" value="ECO:0007669"/>
    <property type="project" value="UniProtKB-KW"/>
</dbReference>
<evidence type="ECO:0000256" key="8">
    <source>
        <dbReference type="ARBA" id="ARBA00023326"/>
    </source>
</evidence>
<evidence type="ECO:0000313" key="14">
    <source>
        <dbReference type="Proteomes" id="UP000184112"/>
    </source>
</evidence>
<dbReference type="InterPro" id="IPR036116">
    <property type="entry name" value="FN3_sf"/>
</dbReference>
<gene>
    <name evidence="13" type="ORF">SAMN05444388_11722</name>
</gene>
<dbReference type="SMART" id="SM00633">
    <property type="entry name" value="Glyco_10"/>
    <property type="match status" value="1"/>
</dbReference>
<dbReference type="Gene3D" id="2.60.40.10">
    <property type="entry name" value="Immunoglobulins"/>
    <property type="match status" value="1"/>
</dbReference>
<keyword evidence="6 10" id="KW-0119">Carbohydrate metabolism</keyword>
<dbReference type="PROSITE" id="PS51760">
    <property type="entry name" value="GH10_2"/>
    <property type="match status" value="1"/>
</dbReference>
<protein>
    <recommendedName>
        <fullName evidence="10">Beta-xylanase</fullName>
        <ecNumber evidence="10">3.2.1.8</ecNumber>
    </recommendedName>
</protein>
<dbReference type="PROSITE" id="PS50853">
    <property type="entry name" value="FN3"/>
    <property type="match status" value="1"/>
</dbReference>
<dbReference type="EMBL" id="FQWH01000017">
    <property type="protein sequence ID" value="SHH73684.1"/>
    <property type="molecule type" value="Genomic_DNA"/>
</dbReference>
<comment type="catalytic activity">
    <reaction evidence="1 10">
        <text>Endohydrolysis of (1-&gt;4)-beta-D-xylosidic linkages in xylans.</text>
        <dbReference type="EC" id="3.2.1.8"/>
    </reaction>
</comment>
<name>A0A1M5VEZ8_FLAJO</name>
<dbReference type="Proteomes" id="UP000184112">
    <property type="component" value="Unassembled WGS sequence"/>
</dbReference>
<dbReference type="PRINTS" id="PR00134">
    <property type="entry name" value="GLHYDRLASE10"/>
</dbReference>
<comment type="similarity">
    <text evidence="2 10">Belongs to the glycosyl hydrolase 10 (cellulase F) family.</text>
</comment>
<evidence type="ECO:0000259" key="12">
    <source>
        <dbReference type="PROSITE" id="PS51760"/>
    </source>
</evidence>
<evidence type="ECO:0000256" key="5">
    <source>
        <dbReference type="ARBA" id="ARBA00022801"/>
    </source>
</evidence>
<dbReference type="SUPFAM" id="SSF51445">
    <property type="entry name" value="(Trans)glycosidases"/>
    <property type="match status" value="1"/>
</dbReference>
<evidence type="ECO:0000256" key="6">
    <source>
        <dbReference type="ARBA" id="ARBA00023277"/>
    </source>
</evidence>
<evidence type="ECO:0000256" key="1">
    <source>
        <dbReference type="ARBA" id="ARBA00000681"/>
    </source>
</evidence>
<dbReference type="InterPro" id="IPR044846">
    <property type="entry name" value="GH10"/>
</dbReference>
<evidence type="ECO:0000256" key="10">
    <source>
        <dbReference type="RuleBase" id="RU361174"/>
    </source>
</evidence>
<evidence type="ECO:0000256" key="9">
    <source>
        <dbReference type="PROSITE-ProRule" id="PRU10061"/>
    </source>
</evidence>
<dbReference type="Gene3D" id="3.20.20.80">
    <property type="entry name" value="Glycosidases"/>
    <property type="match status" value="1"/>
</dbReference>
<dbReference type="CDD" id="cd00063">
    <property type="entry name" value="FN3"/>
    <property type="match status" value="1"/>
</dbReference>